<reference evidence="3" key="1">
    <citation type="journal article" date="2019" name="Int. J. Syst. Evol. Microbiol.">
        <title>The Global Catalogue of Microorganisms (GCM) 10K type strain sequencing project: providing services to taxonomists for standard genome sequencing and annotation.</title>
        <authorList>
            <consortium name="The Broad Institute Genomics Platform"/>
            <consortium name="The Broad Institute Genome Sequencing Center for Infectious Disease"/>
            <person name="Wu L."/>
            <person name="Ma J."/>
        </authorList>
    </citation>
    <scope>NUCLEOTIDE SEQUENCE [LARGE SCALE GENOMIC DNA]</scope>
    <source>
        <strain evidence="3">KCTC 62575</strain>
    </source>
</reference>
<keyword evidence="3" id="KW-1185">Reference proteome</keyword>
<evidence type="ECO:0000313" key="3">
    <source>
        <dbReference type="Proteomes" id="UP001595455"/>
    </source>
</evidence>
<sequence>MLFLKINPKLDLYLNLLKLAFVWAIAIFLIASCGRSAYAVDLSKLTSVTPQRHCGFIVPKFCIGSQSMLKIQGASVSATHTRLQSLYEGMTLQNMAMPNMQGGSSKPRVNPLTLISQISVILNSKLLGGNHA</sequence>
<evidence type="ECO:0000256" key="1">
    <source>
        <dbReference type="SAM" id="Phobius"/>
    </source>
</evidence>
<gene>
    <name evidence="2" type="ORF">ACFODO_01350</name>
</gene>
<dbReference type="Proteomes" id="UP001595455">
    <property type="component" value="Unassembled WGS sequence"/>
</dbReference>
<name>A0ABV7B9I7_9GAMM</name>
<comment type="caution">
    <text evidence="2">The sequence shown here is derived from an EMBL/GenBank/DDBJ whole genome shotgun (WGS) entry which is preliminary data.</text>
</comment>
<dbReference type="PROSITE" id="PS51257">
    <property type="entry name" value="PROKAR_LIPOPROTEIN"/>
    <property type="match status" value="1"/>
</dbReference>
<organism evidence="2 3">
    <name type="scientific">Acinetobacter sichuanensis</name>
    <dbReference type="NCBI Taxonomy" id="2136183"/>
    <lineage>
        <taxon>Bacteria</taxon>
        <taxon>Pseudomonadati</taxon>
        <taxon>Pseudomonadota</taxon>
        <taxon>Gammaproteobacteria</taxon>
        <taxon>Moraxellales</taxon>
        <taxon>Moraxellaceae</taxon>
        <taxon>Acinetobacter</taxon>
    </lineage>
</organism>
<proteinExistence type="predicted"/>
<dbReference type="EMBL" id="JBHRSF010000003">
    <property type="protein sequence ID" value="MFC2993933.1"/>
    <property type="molecule type" value="Genomic_DNA"/>
</dbReference>
<keyword evidence="1" id="KW-0812">Transmembrane</keyword>
<keyword evidence="1" id="KW-0472">Membrane</keyword>
<dbReference type="RefSeq" id="WP_228198967.1">
    <property type="nucleotide sequence ID" value="NZ_JBHRSF010000003.1"/>
</dbReference>
<evidence type="ECO:0000313" key="2">
    <source>
        <dbReference type="EMBL" id="MFC2993933.1"/>
    </source>
</evidence>
<feature type="transmembrane region" description="Helical" evidence="1">
    <location>
        <begin position="12"/>
        <end position="31"/>
    </location>
</feature>
<keyword evidence="1" id="KW-1133">Transmembrane helix</keyword>
<accession>A0ABV7B9I7</accession>
<protein>
    <submittedName>
        <fullName evidence="2">Uncharacterized protein</fullName>
    </submittedName>
</protein>